<evidence type="ECO:0000313" key="5">
    <source>
        <dbReference type="EMBL" id="MBM1713903.1"/>
    </source>
</evidence>
<dbReference type="InterPro" id="IPR009057">
    <property type="entry name" value="Homeodomain-like_sf"/>
</dbReference>
<dbReference type="PROSITE" id="PS01124">
    <property type="entry name" value="HTH_ARAC_FAMILY_2"/>
    <property type="match status" value="1"/>
</dbReference>
<dbReference type="GO" id="GO:0003700">
    <property type="term" value="F:DNA-binding transcription factor activity"/>
    <property type="evidence" value="ECO:0007669"/>
    <property type="project" value="InterPro"/>
</dbReference>
<dbReference type="Proteomes" id="UP000732193">
    <property type="component" value="Unassembled WGS sequence"/>
</dbReference>
<dbReference type="SUPFAM" id="SSF52317">
    <property type="entry name" value="Class I glutamine amidotransferase-like"/>
    <property type="match status" value="1"/>
</dbReference>
<evidence type="ECO:0000259" key="4">
    <source>
        <dbReference type="PROSITE" id="PS01124"/>
    </source>
</evidence>
<dbReference type="SUPFAM" id="SSF46689">
    <property type="entry name" value="Homeodomain-like"/>
    <property type="match status" value="2"/>
</dbReference>
<dbReference type="CDD" id="cd03136">
    <property type="entry name" value="GATase1_AraC_ArgR_like"/>
    <property type="match status" value="1"/>
</dbReference>
<keyword evidence="3" id="KW-0804">Transcription</keyword>
<accession>A0AAE2VYL3</accession>
<protein>
    <submittedName>
        <fullName evidence="5">GlxA family transcriptional regulator</fullName>
    </submittedName>
</protein>
<dbReference type="Gene3D" id="1.10.10.60">
    <property type="entry name" value="Homeodomain-like"/>
    <property type="match status" value="1"/>
</dbReference>
<keyword evidence="2" id="KW-0238">DNA-binding</keyword>
<dbReference type="InterPro" id="IPR018060">
    <property type="entry name" value="HTH_AraC"/>
</dbReference>
<dbReference type="EMBL" id="JAFBRM010000002">
    <property type="protein sequence ID" value="MBM1713903.1"/>
    <property type="molecule type" value="Genomic_DNA"/>
</dbReference>
<keyword evidence="6" id="KW-1185">Reference proteome</keyword>
<dbReference type="SMART" id="SM00342">
    <property type="entry name" value="HTH_ARAC"/>
    <property type="match status" value="1"/>
</dbReference>
<dbReference type="Pfam" id="PF01965">
    <property type="entry name" value="DJ-1_PfpI"/>
    <property type="match status" value="1"/>
</dbReference>
<feature type="domain" description="HTH araC/xylS-type" evidence="4">
    <location>
        <begin position="220"/>
        <end position="318"/>
    </location>
</feature>
<reference evidence="5 6" key="1">
    <citation type="submission" date="2021-01" db="EMBL/GenBank/DDBJ databases">
        <title>Diatom-associated Roseobacters Show Island Model of Population Structure.</title>
        <authorList>
            <person name="Qu L."/>
            <person name="Feng X."/>
            <person name="Chen Y."/>
            <person name="Li L."/>
            <person name="Wang X."/>
            <person name="Hu Z."/>
            <person name="Wang H."/>
            <person name="Luo H."/>
        </authorList>
    </citation>
    <scope>NUCLEOTIDE SEQUENCE [LARGE SCALE GENOMIC DNA]</scope>
    <source>
        <strain evidence="5 6">TR60-84</strain>
    </source>
</reference>
<dbReference type="InterPro" id="IPR002818">
    <property type="entry name" value="DJ-1/PfpI"/>
</dbReference>
<dbReference type="Gene3D" id="3.40.50.880">
    <property type="match status" value="1"/>
</dbReference>
<sequence length="329" mass="36636">MNTDDAPKSYAFLLLPGFSTLGFSCALDCLSLANHHPSGRKFYRWRLLSADGLSVPAYNGVRIEADSGLTELERHETLIVCAGENAGRGSTKPVLNWLRRETRKGMDYGALSSGTYTLALAGLIGGKRVTTHWEYKTALAEMLPDVIMEDSLYTVDGRVFTSAGGAASMDLMLHRVRTDYGADIATWVADQMVYTAPRAQSQGQRLSLQSRPDVRNPKLLLAMQIMENNLEDPLRPEEVAGLIKLSTRQMERLFSRYLITSPKRYYLHLRLDKARNLLRQTDLSVTDVCVACGFKSLSHFSKSYRATYGIPPGSEASDGKVLWSDIDKR</sequence>
<evidence type="ECO:0000256" key="3">
    <source>
        <dbReference type="ARBA" id="ARBA00023163"/>
    </source>
</evidence>
<dbReference type="RefSeq" id="WP_203242167.1">
    <property type="nucleotide sequence ID" value="NZ_JAFBRH010000002.1"/>
</dbReference>
<dbReference type="InterPro" id="IPR052158">
    <property type="entry name" value="INH-QAR"/>
</dbReference>
<evidence type="ECO:0000313" key="6">
    <source>
        <dbReference type="Proteomes" id="UP000732193"/>
    </source>
</evidence>
<evidence type="ECO:0000256" key="2">
    <source>
        <dbReference type="ARBA" id="ARBA00023125"/>
    </source>
</evidence>
<keyword evidence="1" id="KW-0805">Transcription regulation</keyword>
<gene>
    <name evidence="5" type="ORF">JQV55_10045</name>
</gene>
<organism evidence="5 6">
    <name type="scientific">Sulfitobacter geojensis</name>
    <dbReference type="NCBI Taxonomy" id="1342299"/>
    <lineage>
        <taxon>Bacteria</taxon>
        <taxon>Pseudomonadati</taxon>
        <taxon>Pseudomonadota</taxon>
        <taxon>Alphaproteobacteria</taxon>
        <taxon>Rhodobacterales</taxon>
        <taxon>Roseobacteraceae</taxon>
        <taxon>Sulfitobacter</taxon>
    </lineage>
</organism>
<comment type="caution">
    <text evidence="5">The sequence shown here is derived from an EMBL/GenBank/DDBJ whole genome shotgun (WGS) entry which is preliminary data.</text>
</comment>
<dbReference type="InterPro" id="IPR018062">
    <property type="entry name" value="HTH_AraC-typ_CS"/>
</dbReference>
<dbReference type="PANTHER" id="PTHR43130:SF3">
    <property type="entry name" value="HTH-TYPE TRANSCRIPTIONAL REGULATOR RV1931C"/>
    <property type="match status" value="1"/>
</dbReference>
<dbReference type="AlphaFoldDB" id="A0AAE2VYL3"/>
<dbReference type="PROSITE" id="PS00041">
    <property type="entry name" value="HTH_ARAC_FAMILY_1"/>
    <property type="match status" value="1"/>
</dbReference>
<evidence type="ECO:0000256" key="1">
    <source>
        <dbReference type="ARBA" id="ARBA00023015"/>
    </source>
</evidence>
<dbReference type="InterPro" id="IPR029062">
    <property type="entry name" value="Class_I_gatase-like"/>
</dbReference>
<proteinExistence type="predicted"/>
<dbReference type="PANTHER" id="PTHR43130">
    <property type="entry name" value="ARAC-FAMILY TRANSCRIPTIONAL REGULATOR"/>
    <property type="match status" value="1"/>
</dbReference>
<name>A0AAE2VYL3_9RHOB</name>
<dbReference type="Pfam" id="PF12833">
    <property type="entry name" value="HTH_18"/>
    <property type="match status" value="1"/>
</dbReference>
<dbReference type="GO" id="GO:0043565">
    <property type="term" value="F:sequence-specific DNA binding"/>
    <property type="evidence" value="ECO:0007669"/>
    <property type="project" value="InterPro"/>
</dbReference>